<dbReference type="AlphaFoldDB" id="A0A8K0T786"/>
<feature type="transmembrane region" description="Helical" evidence="2">
    <location>
        <begin position="159"/>
        <end position="178"/>
    </location>
</feature>
<feature type="compositionally biased region" description="Polar residues" evidence="1">
    <location>
        <begin position="16"/>
        <end position="25"/>
    </location>
</feature>
<feature type="transmembrane region" description="Helical" evidence="2">
    <location>
        <begin position="218"/>
        <end position="235"/>
    </location>
</feature>
<reference evidence="3" key="1">
    <citation type="journal article" date="2021" name="Nat. Commun.">
        <title>Genetic determinants of endophytism in the Arabidopsis root mycobiome.</title>
        <authorList>
            <person name="Mesny F."/>
            <person name="Miyauchi S."/>
            <person name="Thiergart T."/>
            <person name="Pickel B."/>
            <person name="Atanasova L."/>
            <person name="Karlsson M."/>
            <person name="Huettel B."/>
            <person name="Barry K.W."/>
            <person name="Haridas S."/>
            <person name="Chen C."/>
            <person name="Bauer D."/>
            <person name="Andreopoulos W."/>
            <person name="Pangilinan J."/>
            <person name="LaButti K."/>
            <person name="Riley R."/>
            <person name="Lipzen A."/>
            <person name="Clum A."/>
            <person name="Drula E."/>
            <person name="Henrissat B."/>
            <person name="Kohler A."/>
            <person name="Grigoriev I.V."/>
            <person name="Martin F.M."/>
            <person name="Hacquard S."/>
        </authorList>
    </citation>
    <scope>NUCLEOTIDE SEQUENCE</scope>
    <source>
        <strain evidence="3">MPI-CAGE-CH-0235</strain>
    </source>
</reference>
<protein>
    <recommendedName>
        <fullName evidence="5">DUF1275 domain protein</fullName>
    </recommendedName>
</protein>
<dbReference type="EMBL" id="JAGPNK010000001">
    <property type="protein sequence ID" value="KAH7328642.1"/>
    <property type="molecule type" value="Genomic_DNA"/>
</dbReference>
<dbReference type="Proteomes" id="UP000813444">
    <property type="component" value="Unassembled WGS sequence"/>
</dbReference>
<name>A0A8K0T786_9HYPO</name>
<comment type="caution">
    <text evidence="3">The sequence shown here is derived from an EMBL/GenBank/DDBJ whole genome shotgun (WGS) entry which is preliminary data.</text>
</comment>
<accession>A0A8K0T786</accession>
<dbReference type="PANTHER" id="PTHR37488">
    <property type="entry name" value="DUF1275 DOMAIN-CONTAINING PROTEIN"/>
    <property type="match status" value="1"/>
</dbReference>
<keyword evidence="4" id="KW-1185">Reference proteome</keyword>
<evidence type="ECO:0000256" key="2">
    <source>
        <dbReference type="SAM" id="Phobius"/>
    </source>
</evidence>
<dbReference type="OrthoDB" id="5223589at2759"/>
<evidence type="ECO:0000313" key="3">
    <source>
        <dbReference type="EMBL" id="KAH7328642.1"/>
    </source>
</evidence>
<sequence>MEAAHKTHDAAVPSEPRSNSHMSLSSKQELHIENRTFMARDVKPSLFAELQLLLLTFCTGIQDATTFPDYHCFASNQTGNTVFLCLALILPHLNGDMFIVSNIGAALGLFVGAGLLTGQLSHVIGPRRRWWLVLCNLIQSLLVFAAAGVQHWYGVSVQGPGAVAVVALLAAAAGSQVVQSRSLAMTEISTAMATAAWVDLVIDGRLFEVKNRSRTRRVCFLLALAAGAFVGAVIYRHAGSAMAIFVSGIGKLVVAILYLVVPTEKSCKHDPEA</sequence>
<organism evidence="3 4">
    <name type="scientific">Stachybotrys elegans</name>
    <dbReference type="NCBI Taxonomy" id="80388"/>
    <lineage>
        <taxon>Eukaryota</taxon>
        <taxon>Fungi</taxon>
        <taxon>Dikarya</taxon>
        <taxon>Ascomycota</taxon>
        <taxon>Pezizomycotina</taxon>
        <taxon>Sordariomycetes</taxon>
        <taxon>Hypocreomycetidae</taxon>
        <taxon>Hypocreales</taxon>
        <taxon>Stachybotryaceae</taxon>
        <taxon>Stachybotrys</taxon>
    </lineage>
</organism>
<dbReference type="Pfam" id="PF06912">
    <property type="entry name" value="DUF1275"/>
    <property type="match status" value="1"/>
</dbReference>
<evidence type="ECO:0008006" key="5">
    <source>
        <dbReference type="Google" id="ProtNLM"/>
    </source>
</evidence>
<dbReference type="InterPro" id="IPR010699">
    <property type="entry name" value="DUF1275"/>
</dbReference>
<gene>
    <name evidence="3" type="ORF">B0I35DRAFT_417950</name>
</gene>
<keyword evidence="2" id="KW-1133">Transmembrane helix</keyword>
<evidence type="ECO:0000256" key="1">
    <source>
        <dbReference type="SAM" id="MobiDB-lite"/>
    </source>
</evidence>
<feature type="transmembrane region" description="Helical" evidence="2">
    <location>
        <begin position="241"/>
        <end position="261"/>
    </location>
</feature>
<proteinExistence type="predicted"/>
<keyword evidence="2" id="KW-0812">Transmembrane</keyword>
<dbReference type="PANTHER" id="PTHR37488:SF2">
    <property type="entry name" value="DUF1275 DOMAIN-CONTAINING PROTEIN"/>
    <property type="match status" value="1"/>
</dbReference>
<evidence type="ECO:0000313" key="4">
    <source>
        <dbReference type="Proteomes" id="UP000813444"/>
    </source>
</evidence>
<keyword evidence="2" id="KW-0472">Membrane</keyword>
<feature type="region of interest" description="Disordered" evidence="1">
    <location>
        <begin position="1"/>
        <end position="25"/>
    </location>
</feature>
<feature type="transmembrane region" description="Helical" evidence="2">
    <location>
        <begin position="130"/>
        <end position="153"/>
    </location>
</feature>
<feature type="transmembrane region" description="Helical" evidence="2">
    <location>
        <begin position="97"/>
        <end position="118"/>
    </location>
</feature>